<proteinExistence type="predicted"/>
<reference evidence="1" key="1">
    <citation type="journal article" date="2022" name="bioRxiv">
        <title>Sequencing and chromosome-scale assembly of the giantPleurodeles waltlgenome.</title>
        <authorList>
            <person name="Brown T."/>
            <person name="Elewa A."/>
            <person name="Iarovenko S."/>
            <person name="Subramanian E."/>
            <person name="Araus A.J."/>
            <person name="Petzold A."/>
            <person name="Susuki M."/>
            <person name="Suzuki K.-i.T."/>
            <person name="Hayashi T."/>
            <person name="Toyoda A."/>
            <person name="Oliveira C."/>
            <person name="Osipova E."/>
            <person name="Leigh N.D."/>
            <person name="Simon A."/>
            <person name="Yun M.H."/>
        </authorList>
    </citation>
    <scope>NUCLEOTIDE SEQUENCE</scope>
    <source>
        <strain evidence="1">20211129_DDA</strain>
        <tissue evidence="1">Liver</tissue>
    </source>
</reference>
<evidence type="ECO:0000313" key="1">
    <source>
        <dbReference type="EMBL" id="KAJ1148328.1"/>
    </source>
</evidence>
<dbReference type="AlphaFoldDB" id="A0AAV7R890"/>
<sequence length="124" mass="14150">MRSDNRRAQLATRKLQSTVRKVAKMCSTIVNRMTNLDIRTSALETDVGAEKGLTKTHAARLVDIQWKLENQENRQRQNNLRVLEVPEGKRGKDVRSFLMDLLQSAFPELHVGTDLVRSRGPIEP</sequence>
<dbReference type="Proteomes" id="UP001066276">
    <property type="component" value="Chromosome 5"/>
</dbReference>
<dbReference type="EMBL" id="JANPWB010000009">
    <property type="protein sequence ID" value="KAJ1148328.1"/>
    <property type="molecule type" value="Genomic_DNA"/>
</dbReference>
<comment type="caution">
    <text evidence="1">The sequence shown here is derived from an EMBL/GenBank/DDBJ whole genome shotgun (WGS) entry which is preliminary data.</text>
</comment>
<protein>
    <submittedName>
        <fullName evidence="1">Uncharacterized protein</fullName>
    </submittedName>
</protein>
<dbReference type="Gene3D" id="3.30.70.1820">
    <property type="entry name" value="L1 transposable element, RRM domain"/>
    <property type="match status" value="1"/>
</dbReference>
<keyword evidence="2" id="KW-1185">Reference proteome</keyword>
<accession>A0AAV7R890</accession>
<name>A0AAV7R890_PLEWA</name>
<organism evidence="1 2">
    <name type="scientific">Pleurodeles waltl</name>
    <name type="common">Iberian ribbed newt</name>
    <dbReference type="NCBI Taxonomy" id="8319"/>
    <lineage>
        <taxon>Eukaryota</taxon>
        <taxon>Metazoa</taxon>
        <taxon>Chordata</taxon>
        <taxon>Craniata</taxon>
        <taxon>Vertebrata</taxon>
        <taxon>Euteleostomi</taxon>
        <taxon>Amphibia</taxon>
        <taxon>Batrachia</taxon>
        <taxon>Caudata</taxon>
        <taxon>Salamandroidea</taxon>
        <taxon>Salamandridae</taxon>
        <taxon>Pleurodelinae</taxon>
        <taxon>Pleurodeles</taxon>
    </lineage>
</organism>
<evidence type="ECO:0000313" key="2">
    <source>
        <dbReference type="Proteomes" id="UP001066276"/>
    </source>
</evidence>
<gene>
    <name evidence="1" type="ORF">NDU88_001165</name>
</gene>